<sequence length="484" mass="55102">MAGIVLCSSGLVILLILLLVTGRYKIKYRKRLKNKLDKDEHPLLKLYGLCFGINDKFVVKKCKNLYKKSDSKLKKLYVREDIDEYRYLYMSKKIANSIAVLVIVLIVGLGIGVNEYGETKNKLSEIQRNNPGEGEKEYSLIAKGKDNSEEITVNAAEKSLTIDECYEQLDKKKPEILKKVLGENKNVNNISKKLNLITTDDDKEIDIRWEIDKKDVIDSSGKIIKEINDKGDDVKLTGYLSLEDVTIIYEIPLHITGNDEIDSVQDKVQEIADENLYEKTIKLPRKINGKSIEFYSDVDTVADKFIIIGLIFAIAIFFFEDKNLDKNLKKRESQMVRDYPEIISKLLLYNGAGMSIRNGLERIVAEYKRNLNLGYRYAYEELDYTLNAMNSGINEQQAISEYGKRSGIHCYIKLANILQQNIKRGTREMAVALQEEMDNALIERKNKALKEGEEVGTKLLGPMIIMLIVAMGIVVAPALMSIKI</sequence>
<evidence type="ECO:0000313" key="2">
    <source>
        <dbReference type="EMBL" id="MCT7399841.1"/>
    </source>
</evidence>
<organism evidence="2 3">
    <name type="scientific">Eubacterium album</name>
    <dbReference type="NCBI Taxonomy" id="2978477"/>
    <lineage>
        <taxon>Bacteria</taxon>
        <taxon>Bacillati</taxon>
        <taxon>Bacillota</taxon>
        <taxon>Clostridia</taxon>
        <taxon>Eubacteriales</taxon>
        <taxon>Eubacteriaceae</taxon>
        <taxon>Eubacterium</taxon>
    </lineage>
</organism>
<comment type="caution">
    <text evidence="2">The sequence shown here is derived from an EMBL/GenBank/DDBJ whole genome shotgun (WGS) entry which is preliminary data.</text>
</comment>
<protein>
    <recommendedName>
        <fullName evidence="4">Type II secretion system (T2SS), protein F</fullName>
    </recommendedName>
</protein>
<proteinExistence type="predicted"/>
<evidence type="ECO:0000256" key="1">
    <source>
        <dbReference type="SAM" id="Phobius"/>
    </source>
</evidence>
<dbReference type="Proteomes" id="UP001431199">
    <property type="component" value="Unassembled WGS sequence"/>
</dbReference>
<accession>A0ABT2M4M8</accession>
<evidence type="ECO:0000313" key="3">
    <source>
        <dbReference type="Proteomes" id="UP001431199"/>
    </source>
</evidence>
<feature type="transmembrane region" description="Helical" evidence="1">
    <location>
        <begin position="94"/>
        <end position="113"/>
    </location>
</feature>
<feature type="transmembrane region" description="Helical" evidence="1">
    <location>
        <begin position="6"/>
        <end position="26"/>
    </location>
</feature>
<feature type="transmembrane region" description="Helical" evidence="1">
    <location>
        <begin position="459"/>
        <end position="482"/>
    </location>
</feature>
<keyword evidence="1" id="KW-0472">Membrane</keyword>
<keyword evidence="1" id="KW-0812">Transmembrane</keyword>
<gene>
    <name evidence="2" type="ORF">N5B56_12250</name>
</gene>
<evidence type="ECO:0008006" key="4">
    <source>
        <dbReference type="Google" id="ProtNLM"/>
    </source>
</evidence>
<keyword evidence="1" id="KW-1133">Transmembrane helix</keyword>
<name>A0ABT2M4M8_9FIRM</name>
<dbReference type="RefSeq" id="WP_260979084.1">
    <property type="nucleotide sequence ID" value="NZ_JAODBU010000013.1"/>
</dbReference>
<dbReference type="EMBL" id="JAODBU010000013">
    <property type="protein sequence ID" value="MCT7399841.1"/>
    <property type="molecule type" value="Genomic_DNA"/>
</dbReference>
<keyword evidence="3" id="KW-1185">Reference proteome</keyword>
<reference evidence="2" key="1">
    <citation type="submission" date="2022-09" db="EMBL/GenBank/DDBJ databases">
        <title>Eubacterium sp. LFL-14 isolated from human feces.</title>
        <authorList>
            <person name="Liu F."/>
        </authorList>
    </citation>
    <scope>NUCLEOTIDE SEQUENCE</scope>
    <source>
        <strain evidence="2">LFL-14</strain>
    </source>
</reference>